<dbReference type="Gene3D" id="3.90.850.10">
    <property type="entry name" value="Fumarylacetoacetase-like, C-terminal domain"/>
    <property type="match status" value="1"/>
</dbReference>
<dbReference type="PANTHER" id="PTHR30143">
    <property type="entry name" value="ACID HYDRATASE"/>
    <property type="match status" value="1"/>
</dbReference>
<organism evidence="3 4">
    <name type="scientific">Inhella gelatinilytica</name>
    <dbReference type="NCBI Taxonomy" id="2795030"/>
    <lineage>
        <taxon>Bacteria</taxon>
        <taxon>Pseudomonadati</taxon>
        <taxon>Pseudomonadota</taxon>
        <taxon>Betaproteobacteria</taxon>
        <taxon>Burkholderiales</taxon>
        <taxon>Sphaerotilaceae</taxon>
        <taxon>Inhella</taxon>
    </lineage>
</organism>
<dbReference type="GO" id="GO:0016787">
    <property type="term" value="F:hydrolase activity"/>
    <property type="evidence" value="ECO:0007669"/>
    <property type="project" value="UniProtKB-KW"/>
</dbReference>
<reference evidence="3" key="1">
    <citation type="submission" date="2020-12" db="EMBL/GenBank/DDBJ databases">
        <title>The genome sequence of Inhella sp. 4Y17.</title>
        <authorList>
            <person name="Liu Y."/>
        </authorList>
    </citation>
    <scope>NUCLEOTIDE SEQUENCE</scope>
    <source>
        <strain evidence="3">4Y10</strain>
    </source>
</reference>
<name>A0A931IX51_9BURK</name>
<dbReference type="GO" id="GO:0005737">
    <property type="term" value="C:cytoplasm"/>
    <property type="evidence" value="ECO:0007669"/>
    <property type="project" value="TreeGrafter"/>
</dbReference>
<dbReference type="Proteomes" id="UP000620139">
    <property type="component" value="Unassembled WGS sequence"/>
</dbReference>
<evidence type="ECO:0000256" key="1">
    <source>
        <dbReference type="ARBA" id="ARBA00023239"/>
    </source>
</evidence>
<keyword evidence="3" id="KW-0378">Hydrolase</keyword>
<dbReference type="PANTHER" id="PTHR30143:SF0">
    <property type="entry name" value="2-KETO-4-PENTENOATE HYDRATASE"/>
    <property type="match status" value="1"/>
</dbReference>
<dbReference type="Pfam" id="PF01557">
    <property type="entry name" value="FAA_hydrolase"/>
    <property type="match status" value="1"/>
</dbReference>
<evidence type="ECO:0000313" key="4">
    <source>
        <dbReference type="Proteomes" id="UP000620139"/>
    </source>
</evidence>
<dbReference type="SUPFAM" id="SSF56529">
    <property type="entry name" value="FAH"/>
    <property type="match status" value="1"/>
</dbReference>
<feature type="domain" description="Fumarylacetoacetase-like C-terminal" evidence="2">
    <location>
        <begin position="65"/>
        <end position="245"/>
    </location>
</feature>
<comment type="caution">
    <text evidence="3">The sequence shown here is derived from an EMBL/GenBank/DDBJ whole genome shotgun (WGS) entry which is preliminary data.</text>
</comment>
<dbReference type="InterPro" id="IPR050772">
    <property type="entry name" value="Hydratase-Decarb/MhpD_sf"/>
</dbReference>
<dbReference type="InterPro" id="IPR036663">
    <property type="entry name" value="Fumarylacetoacetase_C_sf"/>
</dbReference>
<keyword evidence="1" id="KW-0456">Lyase</keyword>
<dbReference type="EMBL" id="JAEDAL010000007">
    <property type="protein sequence ID" value="MBH9553779.1"/>
    <property type="molecule type" value="Genomic_DNA"/>
</dbReference>
<evidence type="ECO:0000259" key="2">
    <source>
        <dbReference type="Pfam" id="PF01557"/>
    </source>
</evidence>
<dbReference type="InterPro" id="IPR011234">
    <property type="entry name" value="Fumarylacetoacetase-like_C"/>
</dbReference>
<accession>A0A931IX51</accession>
<dbReference type="AlphaFoldDB" id="A0A931IX51"/>
<sequence>MTSLEHFAAALQAGGLVMPHPGLSLPQAYQVAALRHRLRLAAGERPIGRKIGHTNPANWPAQGLSAPTWGWLYASSTEAPGERLRISAWREPKVELECVLRLSRTPASSDELPDCVDAMAMGLEIVDRPYPSWAIGVPDSVAAGGVHAGLRVGPWLPLDSAVLPALQAELQVGAARSEGGSAGVFGNPLSALARLMDVLAEQGAPPLQAGEWVTTGALAPALPLRAGEPLWAQAAGLGTLSLRVV</sequence>
<gene>
    <name evidence="3" type="ORF">I7X43_13085</name>
</gene>
<dbReference type="RefSeq" id="WP_198101401.1">
    <property type="nucleotide sequence ID" value="NZ_JAEDAL010000007.1"/>
</dbReference>
<protein>
    <submittedName>
        <fullName evidence="3">Fumarylacetoacetate hydrolase family protein</fullName>
    </submittedName>
</protein>
<proteinExistence type="predicted"/>
<dbReference type="GO" id="GO:0008684">
    <property type="term" value="F:2-oxopent-4-enoate hydratase activity"/>
    <property type="evidence" value="ECO:0007669"/>
    <property type="project" value="TreeGrafter"/>
</dbReference>
<keyword evidence="4" id="KW-1185">Reference proteome</keyword>
<evidence type="ECO:0000313" key="3">
    <source>
        <dbReference type="EMBL" id="MBH9553779.1"/>
    </source>
</evidence>